<dbReference type="GO" id="GO:0016012">
    <property type="term" value="C:sarcoglycan complex"/>
    <property type="evidence" value="ECO:0007669"/>
    <property type="project" value="InterPro"/>
</dbReference>
<evidence type="ECO:0000256" key="11">
    <source>
        <dbReference type="ARBA" id="ARBA00023180"/>
    </source>
</evidence>
<keyword evidence="4" id="KW-1003">Cell membrane</keyword>
<protein>
    <submittedName>
        <fullName evidence="14">Zeta-sarcoglycan</fullName>
    </submittedName>
</protein>
<keyword evidence="10" id="KW-1015">Disulfide bond</keyword>
<dbReference type="EMBL" id="HBUF01411122">
    <property type="protein sequence ID" value="CAG6739065.1"/>
    <property type="molecule type" value="Transcribed_RNA"/>
</dbReference>
<dbReference type="InterPro" id="IPR006875">
    <property type="entry name" value="Sarcoglycan"/>
</dbReference>
<dbReference type="GO" id="GO:0060047">
    <property type="term" value="P:heart contraction"/>
    <property type="evidence" value="ECO:0007669"/>
    <property type="project" value="TreeGrafter"/>
</dbReference>
<dbReference type="GO" id="GO:0042383">
    <property type="term" value="C:sarcolemma"/>
    <property type="evidence" value="ECO:0007669"/>
    <property type="project" value="UniProtKB-SubCell"/>
</dbReference>
<evidence type="ECO:0000256" key="13">
    <source>
        <dbReference type="SAM" id="Phobius"/>
    </source>
</evidence>
<dbReference type="Pfam" id="PF04790">
    <property type="entry name" value="Sarcoglycan_1"/>
    <property type="match status" value="1"/>
</dbReference>
<evidence type="ECO:0000256" key="8">
    <source>
        <dbReference type="ARBA" id="ARBA00022989"/>
    </source>
</evidence>
<evidence type="ECO:0000313" key="14">
    <source>
        <dbReference type="EMBL" id="CAG6739065.1"/>
    </source>
</evidence>
<evidence type="ECO:0000256" key="7">
    <source>
        <dbReference type="ARBA" id="ARBA00022968"/>
    </source>
</evidence>
<keyword evidence="7" id="KW-0735">Signal-anchor</keyword>
<dbReference type="GO" id="GO:0005856">
    <property type="term" value="C:cytoskeleton"/>
    <property type="evidence" value="ECO:0007669"/>
    <property type="project" value="UniProtKB-SubCell"/>
</dbReference>
<evidence type="ECO:0000256" key="4">
    <source>
        <dbReference type="ARBA" id="ARBA00022475"/>
    </source>
</evidence>
<comment type="subcellular location">
    <subcellularLocation>
        <location evidence="2">Cell membrane</location>
        <location evidence="2">Sarcolemma</location>
        <topology evidence="2">Single-pass type II membrane protein</topology>
    </subcellularLocation>
    <subcellularLocation>
        <location evidence="1">Cytoplasm</location>
        <location evidence="1">Cytoskeleton</location>
    </subcellularLocation>
</comment>
<evidence type="ECO:0000256" key="10">
    <source>
        <dbReference type="ARBA" id="ARBA00023157"/>
    </source>
</evidence>
<feature type="transmembrane region" description="Helical" evidence="13">
    <location>
        <begin position="25"/>
        <end position="48"/>
    </location>
</feature>
<keyword evidence="5" id="KW-0963">Cytoplasm</keyword>
<accession>A0A8D9E599</accession>
<reference evidence="14" key="1">
    <citation type="submission" date="2021-05" db="EMBL/GenBank/DDBJ databases">
        <authorList>
            <person name="Alioto T."/>
            <person name="Alioto T."/>
            <person name="Gomez Garrido J."/>
        </authorList>
    </citation>
    <scope>NUCLEOTIDE SEQUENCE</scope>
</reference>
<keyword evidence="12" id="KW-0206">Cytoskeleton</keyword>
<keyword evidence="6 13" id="KW-0812">Transmembrane</keyword>
<evidence type="ECO:0000256" key="3">
    <source>
        <dbReference type="ARBA" id="ARBA00007574"/>
    </source>
</evidence>
<keyword evidence="8 13" id="KW-1133">Transmembrane helix</keyword>
<evidence type="ECO:0000256" key="1">
    <source>
        <dbReference type="ARBA" id="ARBA00004245"/>
    </source>
</evidence>
<evidence type="ECO:0000256" key="6">
    <source>
        <dbReference type="ARBA" id="ARBA00022692"/>
    </source>
</evidence>
<dbReference type="PANTHER" id="PTHR12939:SF10">
    <property type="entry name" value="EG:4F1.1 PROTEIN"/>
    <property type="match status" value="1"/>
</dbReference>
<name>A0A8D9E599_9HEMI</name>
<comment type="similarity">
    <text evidence="3">Belongs to the sarcoglycan beta/delta/gamma/zeta family.</text>
</comment>
<dbReference type="PANTHER" id="PTHR12939">
    <property type="entry name" value="SARCOGLYCAN"/>
    <property type="match status" value="1"/>
</dbReference>
<proteinExistence type="inferred from homology"/>
<evidence type="ECO:0000256" key="12">
    <source>
        <dbReference type="ARBA" id="ARBA00023212"/>
    </source>
</evidence>
<sequence length="285" mass="31244">MTTKVEFDSIKYVQKYGVFGWRKKCLFCIIFCLLLLIIINFTLLLWILKIMEFNMHGMGDIKVVRGGFEVHGSTIVHGNLIVTDIASRDSEPIVFDSFNNFTINTRKGEEIINSFVLERNKLECTSPSFQVKDSAGNMLFSADKNEVVVGADVLSVTGKGGAIFNGSVQTPLVRTDSRNELSIESFARSIEILGAIGVALESRAGDLFASCLLDLRLQSTEGTIQLDAGQLYLKGLETAKAPESGKTVVSKSEIFQLCVCSNGKLFLAPPDGQCVFETDSNNVCK</sequence>
<evidence type="ECO:0000256" key="5">
    <source>
        <dbReference type="ARBA" id="ARBA00022490"/>
    </source>
</evidence>
<dbReference type="EMBL" id="HBUF01238776">
    <property type="protein sequence ID" value="CAG6676152.1"/>
    <property type="molecule type" value="Transcribed_RNA"/>
</dbReference>
<dbReference type="InterPro" id="IPR039972">
    <property type="entry name" value="Sarcoglycan_gamma/delta/zeta"/>
</dbReference>
<evidence type="ECO:0000256" key="9">
    <source>
        <dbReference type="ARBA" id="ARBA00023136"/>
    </source>
</evidence>
<dbReference type="EMBL" id="HBUF01073140">
    <property type="protein sequence ID" value="CAG6630294.1"/>
    <property type="molecule type" value="Transcribed_RNA"/>
</dbReference>
<organism evidence="14">
    <name type="scientific">Cacopsylla melanoneura</name>
    <dbReference type="NCBI Taxonomy" id="428564"/>
    <lineage>
        <taxon>Eukaryota</taxon>
        <taxon>Metazoa</taxon>
        <taxon>Ecdysozoa</taxon>
        <taxon>Arthropoda</taxon>
        <taxon>Hexapoda</taxon>
        <taxon>Insecta</taxon>
        <taxon>Pterygota</taxon>
        <taxon>Neoptera</taxon>
        <taxon>Paraneoptera</taxon>
        <taxon>Hemiptera</taxon>
        <taxon>Sternorrhyncha</taxon>
        <taxon>Psylloidea</taxon>
        <taxon>Psyllidae</taxon>
        <taxon>Psyllinae</taxon>
        <taxon>Cacopsylla</taxon>
    </lineage>
</organism>
<dbReference type="AlphaFoldDB" id="A0A8D9E599"/>
<keyword evidence="11" id="KW-0325">Glycoprotein</keyword>
<keyword evidence="9 13" id="KW-0472">Membrane</keyword>
<dbReference type="EMBL" id="HBUF01547407">
    <property type="protein sequence ID" value="CAG6757542.1"/>
    <property type="molecule type" value="Transcribed_RNA"/>
</dbReference>
<evidence type="ECO:0000256" key="2">
    <source>
        <dbReference type="ARBA" id="ARBA00004274"/>
    </source>
</evidence>